<keyword evidence="1" id="KW-0472">Membrane</keyword>
<dbReference type="EMBL" id="CACRTR010000016">
    <property type="protein sequence ID" value="VYU59572.1"/>
    <property type="molecule type" value="Genomic_DNA"/>
</dbReference>
<protein>
    <submittedName>
        <fullName evidence="3">ComE operon protein 1</fullName>
    </submittedName>
</protein>
<evidence type="ECO:0000256" key="1">
    <source>
        <dbReference type="SAM" id="Phobius"/>
    </source>
</evidence>
<dbReference type="GO" id="GO:0015628">
    <property type="term" value="P:protein secretion by the type II secretion system"/>
    <property type="evidence" value="ECO:0007669"/>
    <property type="project" value="TreeGrafter"/>
</dbReference>
<dbReference type="InterPro" id="IPR019554">
    <property type="entry name" value="Soluble_ligand-bd"/>
</dbReference>
<dbReference type="GO" id="GO:0003677">
    <property type="term" value="F:DNA binding"/>
    <property type="evidence" value="ECO:0007669"/>
    <property type="project" value="InterPro"/>
</dbReference>
<dbReference type="Pfam" id="PF12836">
    <property type="entry name" value="HHH_3"/>
    <property type="match status" value="1"/>
</dbReference>
<dbReference type="SUPFAM" id="SSF47781">
    <property type="entry name" value="RuvA domain 2-like"/>
    <property type="match status" value="1"/>
</dbReference>
<dbReference type="Gene3D" id="3.10.560.10">
    <property type="entry name" value="Outer membrane lipoprotein wza domain like"/>
    <property type="match status" value="1"/>
</dbReference>
<evidence type="ECO:0000313" key="3">
    <source>
        <dbReference type="EMBL" id="VYU59572.1"/>
    </source>
</evidence>
<dbReference type="InterPro" id="IPR010994">
    <property type="entry name" value="RuvA_2-like"/>
</dbReference>
<sequence>MEKSKNLKRWIYVGIITAALVIFALWLFLQEDSRQKAVLKTSDTEVVNAENGQENAAEIYVHITGAVNNPGVIKLAQGSRLIDAIEKLGGLAENADTDSVNLASVLEDEDKIHIYTKDETAETGVGSASAASGTGRVNINTASLEDLKTLPGIGDAIGKSIIDYREKNGAFRSLEDLKEVDRIGDKVFEKLKDSITL</sequence>
<reference evidence="3" key="1">
    <citation type="submission" date="2019-11" db="EMBL/GenBank/DDBJ databases">
        <authorList>
            <person name="Feng L."/>
        </authorList>
    </citation>
    <scope>NUCLEOTIDE SEQUENCE</scope>
    <source>
        <strain evidence="3">ElimosumLFYP34</strain>
    </source>
</reference>
<dbReference type="SMART" id="SM00278">
    <property type="entry name" value="HhH1"/>
    <property type="match status" value="2"/>
</dbReference>
<dbReference type="PANTHER" id="PTHR21180:SF32">
    <property type="entry name" value="ENDONUCLEASE_EXONUCLEASE_PHOSPHATASE FAMILY DOMAIN-CONTAINING PROTEIN 1"/>
    <property type="match status" value="1"/>
</dbReference>
<keyword evidence="1" id="KW-1133">Transmembrane helix</keyword>
<dbReference type="InterPro" id="IPR051675">
    <property type="entry name" value="Endo/Exo/Phosphatase_dom_1"/>
</dbReference>
<dbReference type="Gene3D" id="1.10.150.280">
    <property type="entry name" value="AF1531-like domain"/>
    <property type="match status" value="1"/>
</dbReference>
<keyword evidence="1" id="KW-0812">Transmembrane</keyword>
<dbReference type="InterPro" id="IPR003583">
    <property type="entry name" value="Hlx-hairpin-Hlx_DNA-bd_motif"/>
</dbReference>
<dbReference type="PANTHER" id="PTHR21180">
    <property type="entry name" value="ENDONUCLEASE/EXONUCLEASE/PHOSPHATASE FAMILY DOMAIN-CONTAINING PROTEIN 1"/>
    <property type="match status" value="1"/>
</dbReference>
<evidence type="ECO:0000259" key="2">
    <source>
        <dbReference type="SMART" id="SM00278"/>
    </source>
</evidence>
<dbReference type="GO" id="GO:0015627">
    <property type="term" value="C:type II protein secretion system complex"/>
    <property type="evidence" value="ECO:0007669"/>
    <property type="project" value="TreeGrafter"/>
</dbReference>
<dbReference type="Pfam" id="PF10531">
    <property type="entry name" value="SLBB"/>
    <property type="match status" value="1"/>
</dbReference>
<feature type="domain" description="Helix-hairpin-helix DNA-binding motif class 1" evidence="2">
    <location>
        <begin position="145"/>
        <end position="164"/>
    </location>
</feature>
<dbReference type="NCBIfam" id="TIGR00426">
    <property type="entry name" value="competence protein ComEA helix-hairpin-helix repeat region"/>
    <property type="match status" value="1"/>
</dbReference>
<accession>A0A6N3G4N3</accession>
<organism evidence="3">
    <name type="scientific">Eubacterium limosum</name>
    <dbReference type="NCBI Taxonomy" id="1736"/>
    <lineage>
        <taxon>Bacteria</taxon>
        <taxon>Bacillati</taxon>
        <taxon>Bacillota</taxon>
        <taxon>Clostridia</taxon>
        <taxon>Eubacteriales</taxon>
        <taxon>Eubacteriaceae</taxon>
        <taxon>Eubacterium</taxon>
    </lineage>
</organism>
<proteinExistence type="predicted"/>
<dbReference type="InterPro" id="IPR004509">
    <property type="entry name" value="Competence_ComEA_HhH"/>
</dbReference>
<dbReference type="GO" id="GO:0006281">
    <property type="term" value="P:DNA repair"/>
    <property type="evidence" value="ECO:0007669"/>
    <property type="project" value="InterPro"/>
</dbReference>
<name>A0A6N3G4N3_EUBLI</name>
<feature type="transmembrane region" description="Helical" evidence="1">
    <location>
        <begin position="12"/>
        <end position="29"/>
    </location>
</feature>
<gene>
    <name evidence="3" type="primary">comEA</name>
    <name evidence="3" type="ORF">ELLFYP34_03718</name>
</gene>
<feature type="domain" description="Helix-hairpin-helix DNA-binding motif class 1" evidence="2">
    <location>
        <begin position="175"/>
        <end position="194"/>
    </location>
</feature>
<dbReference type="AlphaFoldDB" id="A0A6N3G4N3"/>